<keyword evidence="6 7" id="KW-0472">Membrane</keyword>
<evidence type="ECO:0000256" key="1">
    <source>
        <dbReference type="ARBA" id="ARBA00004651"/>
    </source>
</evidence>
<keyword evidence="5 7" id="KW-1133">Transmembrane helix</keyword>
<comment type="subcellular location">
    <subcellularLocation>
        <location evidence="1">Cell membrane</location>
        <topology evidence="1">Multi-pass membrane protein</topology>
    </subcellularLocation>
</comment>
<comment type="similarity">
    <text evidence="2">Belongs to the chromate ion transporter (CHR) (TC 2.A.51) family.</text>
</comment>
<dbReference type="GO" id="GO:0015109">
    <property type="term" value="F:chromate transmembrane transporter activity"/>
    <property type="evidence" value="ECO:0007669"/>
    <property type="project" value="InterPro"/>
</dbReference>
<dbReference type="PANTHER" id="PTHR33567">
    <property type="entry name" value="CHROMATE ION TRANSPORTER (EUROFUNG)"/>
    <property type="match status" value="1"/>
</dbReference>
<keyword evidence="4 7" id="KW-0812">Transmembrane</keyword>
<feature type="transmembrane region" description="Helical" evidence="7">
    <location>
        <begin position="118"/>
        <end position="137"/>
    </location>
</feature>
<evidence type="ECO:0000256" key="7">
    <source>
        <dbReference type="SAM" id="Phobius"/>
    </source>
</evidence>
<keyword evidence="8" id="KW-0614">Plasmid</keyword>
<protein>
    <submittedName>
        <fullName evidence="8">Chromate transport protein ChrA</fullName>
    </submittedName>
</protein>
<dbReference type="AlphaFoldDB" id="A0A8E6L9B3"/>
<dbReference type="InterPro" id="IPR014047">
    <property type="entry name" value="Chr_Tranpt_l_chain"/>
</dbReference>
<feature type="transmembrane region" description="Helical" evidence="7">
    <location>
        <begin position="149"/>
        <end position="173"/>
    </location>
</feature>
<name>A0A8E6L9B3_KLEPN</name>
<sequence length="226" mass="24103">MTNNPTDDSRPWSVFLIFLRLGLTSFGGPIAHLGYFRAEFVTRRRWLSERSYADLVALCQFLPGPASSQVGIAVGLSRAGYSGALAAWAGFTLPSAIALILFALGISSYGDYVSQGALHGLKVVAVAVVAQAVWGMARNLCTDGLRVTIMAIATCVVLLVPSAWGQVGVIAIAGTVAKLAMRQPFVLFKGLTFQKLCLPGAFRPGDHHNKMLRPGLCVVHASPQYL</sequence>
<geneLocation type="plasmid" evidence="8">
    <name>pBJ20-HI3</name>
</geneLocation>
<evidence type="ECO:0000256" key="2">
    <source>
        <dbReference type="ARBA" id="ARBA00005262"/>
    </source>
</evidence>
<keyword evidence="3" id="KW-1003">Cell membrane</keyword>
<evidence type="ECO:0000256" key="5">
    <source>
        <dbReference type="ARBA" id="ARBA00022989"/>
    </source>
</evidence>
<feature type="transmembrane region" description="Helical" evidence="7">
    <location>
        <begin position="12"/>
        <end position="35"/>
    </location>
</feature>
<dbReference type="InterPro" id="IPR003370">
    <property type="entry name" value="Chromate_transpt"/>
</dbReference>
<dbReference type="GO" id="GO:0005886">
    <property type="term" value="C:plasma membrane"/>
    <property type="evidence" value="ECO:0007669"/>
    <property type="project" value="UniProtKB-SubCell"/>
</dbReference>
<reference evidence="8" key="1">
    <citation type="submission" date="2020-09" db="EMBL/GenBank/DDBJ databases">
        <authorList>
            <person name="Zhou D."/>
            <person name="Wang L."/>
        </authorList>
    </citation>
    <scope>NUCLEOTIDE SEQUENCE</scope>
    <source>
        <plasmid evidence="8">pBJ20-HI3</plasmid>
    </source>
</reference>
<feature type="transmembrane region" description="Helical" evidence="7">
    <location>
        <begin position="85"/>
        <end position="106"/>
    </location>
</feature>
<evidence type="ECO:0000256" key="3">
    <source>
        <dbReference type="ARBA" id="ARBA00022475"/>
    </source>
</evidence>
<accession>A0A8E6L9B3</accession>
<evidence type="ECO:0000256" key="4">
    <source>
        <dbReference type="ARBA" id="ARBA00022692"/>
    </source>
</evidence>
<proteinExistence type="inferred from homology"/>
<dbReference type="Pfam" id="PF02417">
    <property type="entry name" value="Chromate_transp"/>
    <property type="match status" value="1"/>
</dbReference>
<dbReference type="EMBL" id="MW013146">
    <property type="protein sequence ID" value="QVQ58722.1"/>
    <property type="molecule type" value="Genomic_DNA"/>
</dbReference>
<evidence type="ECO:0000256" key="6">
    <source>
        <dbReference type="ARBA" id="ARBA00023136"/>
    </source>
</evidence>
<dbReference type="NCBIfam" id="TIGR00937">
    <property type="entry name" value="2A51"/>
    <property type="match status" value="1"/>
</dbReference>
<organism evidence="8">
    <name type="scientific">Klebsiella pneumoniae</name>
    <dbReference type="NCBI Taxonomy" id="573"/>
    <lineage>
        <taxon>Bacteria</taxon>
        <taxon>Pseudomonadati</taxon>
        <taxon>Pseudomonadota</taxon>
        <taxon>Gammaproteobacteria</taxon>
        <taxon>Enterobacterales</taxon>
        <taxon>Enterobacteriaceae</taxon>
        <taxon>Klebsiella/Raoultella group</taxon>
        <taxon>Klebsiella</taxon>
        <taxon>Klebsiella pneumoniae complex</taxon>
    </lineage>
</organism>
<evidence type="ECO:0000313" key="8">
    <source>
        <dbReference type="EMBL" id="QVQ58722.1"/>
    </source>
</evidence>
<dbReference type="PANTHER" id="PTHR33567:SF3">
    <property type="entry name" value="CHROMATE ION TRANSPORTER (EUROFUNG)"/>
    <property type="match status" value="1"/>
</dbReference>